<protein>
    <submittedName>
        <fullName evidence="3">RNA helicase</fullName>
    </submittedName>
</protein>
<proteinExistence type="predicted"/>
<evidence type="ECO:0000313" key="3">
    <source>
        <dbReference type="WBParaSite" id="Gr19_v10_g7877.t1"/>
    </source>
</evidence>
<feature type="region of interest" description="Disordered" evidence="1">
    <location>
        <begin position="270"/>
        <end position="319"/>
    </location>
</feature>
<accession>A0A914I992</accession>
<keyword evidence="2" id="KW-1185">Reference proteome</keyword>
<dbReference type="AlphaFoldDB" id="A0A914I992"/>
<dbReference type="InterPro" id="IPR027417">
    <property type="entry name" value="P-loop_NTPase"/>
</dbReference>
<dbReference type="Gene3D" id="3.40.50.300">
    <property type="entry name" value="P-loop containing nucleotide triphosphate hydrolases"/>
    <property type="match status" value="2"/>
</dbReference>
<reference evidence="3" key="1">
    <citation type="submission" date="2022-11" db="UniProtKB">
        <authorList>
            <consortium name="WormBaseParasite"/>
        </authorList>
    </citation>
    <scope>IDENTIFICATION</scope>
</reference>
<dbReference type="InterPro" id="IPR050534">
    <property type="entry name" value="Coronavir_polyprotein_1ab"/>
</dbReference>
<feature type="region of interest" description="Disordered" evidence="1">
    <location>
        <begin position="439"/>
        <end position="469"/>
    </location>
</feature>
<feature type="compositionally biased region" description="Polar residues" evidence="1">
    <location>
        <begin position="451"/>
        <end position="461"/>
    </location>
</feature>
<dbReference type="SUPFAM" id="SSF52540">
    <property type="entry name" value="P-loop containing nucleoside triphosphate hydrolases"/>
    <property type="match status" value="1"/>
</dbReference>
<dbReference type="WBParaSite" id="Gr19_v10_g7877.t1">
    <property type="protein sequence ID" value="Gr19_v10_g7877.t1"/>
    <property type="gene ID" value="Gr19_v10_g7877"/>
</dbReference>
<dbReference type="GO" id="GO:0043139">
    <property type="term" value="F:5'-3' DNA helicase activity"/>
    <property type="evidence" value="ECO:0007669"/>
    <property type="project" value="TreeGrafter"/>
</dbReference>
<dbReference type="PANTHER" id="PTHR43788:SF8">
    <property type="entry name" value="DNA-BINDING PROTEIN SMUBP-2"/>
    <property type="match status" value="1"/>
</dbReference>
<evidence type="ECO:0000256" key="1">
    <source>
        <dbReference type="SAM" id="MobiDB-lite"/>
    </source>
</evidence>
<name>A0A914I992_GLORO</name>
<dbReference type="Proteomes" id="UP000887572">
    <property type="component" value="Unplaced"/>
</dbReference>
<dbReference type="PANTHER" id="PTHR43788">
    <property type="entry name" value="DNA2/NAM7 HELICASE FAMILY MEMBER"/>
    <property type="match status" value="1"/>
</dbReference>
<organism evidence="2 3">
    <name type="scientific">Globodera rostochiensis</name>
    <name type="common">Golden nematode worm</name>
    <name type="synonym">Heterodera rostochiensis</name>
    <dbReference type="NCBI Taxonomy" id="31243"/>
    <lineage>
        <taxon>Eukaryota</taxon>
        <taxon>Metazoa</taxon>
        <taxon>Ecdysozoa</taxon>
        <taxon>Nematoda</taxon>
        <taxon>Chromadorea</taxon>
        <taxon>Rhabditida</taxon>
        <taxon>Tylenchina</taxon>
        <taxon>Tylenchomorpha</taxon>
        <taxon>Tylenchoidea</taxon>
        <taxon>Heteroderidae</taxon>
        <taxon>Heteroderinae</taxon>
        <taxon>Globodera</taxon>
    </lineage>
</organism>
<feature type="compositionally biased region" description="Pro residues" evidence="1">
    <location>
        <begin position="307"/>
        <end position="317"/>
    </location>
</feature>
<evidence type="ECO:0000313" key="2">
    <source>
        <dbReference type="Proteomes" id="UP000887572"/>
    </source>
</evidence>
<sequence>MKKYRKTVAKKPKMLDEKDAVRVIWLNLQPRILYATLAMAEDLIDCFKPITHILIDEAGMASRNAIGPIIALSPNLKKLVLTGDPMQLGVFLADIPDDLQKFWFESVLNITPDTQVKLKVSYRGHPFITECLAKAIYGEDIKAGTNTAQTLLSVLERTFAPNISIVVICLYAHQAAQLKARNNFRSTILTVDAYQAQQAQIIVLLTTRSRNIAAEHEDFVLFDKQPSQRDFDLLRRGRIWRKFIDHATTKSEIVGAEYVQQLQAFSERPGVAQHSNRPVVESLKDPQPQATPNEPSTSERSHFEPLSPNPIPLPPPHSSDLQNVLTNFLQQQVRAVQHIGGIFQEPRRPAPLMFPTPSIGQWPQFAQQQFQFLPQYMQFIPNNFMYPPLMPMGQLQLPQAQVSRMFTPDAHMQQHAVPLNIPPPMVTHPTTGTAYLRPQTSQAPPIGPATASEQAQGTATMTAPPPQTRAREELKAPEHFYFR</sequence>